<evidence type="ECO:0000256" key="1">
    <source>
        <dbReference type="ARBA" id="ARBA00000868"/>
    </source>
</evidence>
<reference evidence="12" key="3">
    <citation type="submission" date="2025-09" db="UniProtKB">
        <authorList>
            <consortium name="Ensembl"/>
        </authorList>
    </citation>
    <scope>IDENTIFICATION</scope>
</reference>
<protein>
    <recommendedName>
        <fullName evidence="6">adenine phosphoribosyltransferase</fullName>
        <ecNumber evidence="6">2.4.2.7</ecNumber>
    </recommendedName>
</protein>
<dbReference type="PANTHER" id="PTHR11776:SF7">
    <property type="entry name" value="PHOSPHORIBOSYLTRANSFERASE DOMAIN-CONTAINING PROTEIN"/>
    <property type="match status" value="1"/>
</dbReference>
<reference evidence="12" key="2">
    <citation type="submission" date="2025-08" db="UniProtKB">
        <authorList>
            <consortium name="Ensembl"/>
        </authorList>
    </citation>
    <scope>IDENTIFICATION</scope>
</reference>
<dbReference type="InterPro" id="IPR050120">
    <property type="entry name" value="Adenine_PRTase"/>
</dbReference>
<dbReference type="Proteomes" id="UP000694620">
    <property type="component" value="Chromosome 8"/>
</dbReference>
<dbReference type="Pfam" id="PF00156">
    <property type="entry name" value="Pribosyltran"/>
    <property type="match status" value="1"/>
</dbReference>
<comment type="pathway">
    <text evidence="3">Purine metabolism; AMP biosynthesis via salvage pathway; AMP from adenine: step 1/1.</text>
</comment>
<evidence type="ECO:0000256" key="6">
    <source>
        <dbReference type="ARBA" id="ARBA00011893"/>
    </source>
</evidence>
<dbReference type="InterPro" id="IPR000836">
    <property type="entry name" value="PRTase_dom"/>
</dbReference>
<sequence>MNRENALVPGFLKLGDMDVWSAPEERHKGWYLHLMVPNTKGESYAWLDPSRLYCSTEGLQDCVKDLLQPFQGDSIDIVAGIDAMGFVLGSSIATFLNKGFLVIRKAGHLCVTTKALSFSDYSGTEKTIEVRTDILKKGLRVLLVDQWIETGGTMKAAIKLLEDQGVVIAGIAAICIENSEVGKWIKENYKCSHCVPEHLQGEFDAHYLKSFALYHSNSP</sequence>
<dbReference type="Ensembl" id="ENSECRT00000010163.1">
    <property type="protein sequence ID" value="ENSECRP00000009997.1"/>
    <property type="gene ID" value="ENSECRG00000006680.1"/>
</dbReference>
<evidence type="ECO:0000256" key="5">
    <source>
        <dbReference type="ARBA" id="ARBA00011738"/>
    </source>
</evidence>
<evidence type="ECO:0000256" key="9">
    <source>
        <dbReference type="ARBA" id="ARBA00022679"/>
    </source>
</evidence>
<dbReference type="EC" id="2.4.2.7" evidence="6"/>
<dbReference type="GO" id="GO:0005737">
    <property type="term" value="C:cytoplasm"/>
    <property type="evidence" value="ECO:0007669"/>
    <property type="project" value="UniProtKB-SubCell"/>
</dbReference>
<dbReference type="SUPFAM" id="SSF53271">
    <property type="entry name" value="PRTase-like"/>
    <property type="match status" value="1"/>
</dbReference>
<keyword evidence="7" id="KW-0963">Cytoplasm</keyword>
<evidence type="ECO:0000313" key="13">
    <source>
        <dbReference type="Proteomes" id="UP000694620"/>
    </source>
</evidence>
<comment type="subunit">
    <text evidence="5">Homodimer.</text>
</comment>
<keyword evidence="8" id="KW-0328">Glycosyltransferase</keyword>
<dbReference type="FunFam" id="3.40.50.2020:FF:000069">
    <property type="entry name" value="Zgc:174895"/>
    <property type="match status" value="1"/>
</dbReference>
<dbReference type="GeneID" id="114656679"/>
<dbReference type="CDD" id="cd06223">
    <property type="entry name" value="PRTases_typeI"/>
    <property type="match status" value="1"/>
</dbReference>
<evidence type="ECO:0000259" key="11">
    <source>
        <dbReference type="Pfam" id="PF00156"/>
    </source>
</evidence>
<evidence type="ECO:0000256" key="8">
    <source>
        <dbReference type="ARBA" id="ARBA00022676"/>
    </source>
</evidence>
<evidence type="ECO:0000256" key="3">
    <source>
        <dbReference type="ARBA" id="ARBA00004659"/>
    </source>
</evidence>
<dbReference type="InterPro" id="IPR029057">
    <property type="entry name" value="PRTase-like"/>
</dbReference>
<proteinExistence type="inferred from homology"/>
<evidence type="ECO:0000256" key="2">
    <source>
        <dbReference type="ARBA" id="ARBA00004496"/>
    </source>
</evidence>
<name>A0A8C4S1Q7_ERPCA</name>
<dbReference type="RefSeq" id="XP_028664145.1">
    <property type="nucleotide sequence ID" value="XM_028808312.2"/>
</dbReference>
<dbReference type="OrthoDB" id="363185at2759"/>
<dbReference type="GO" id="GO:0003999">
    <property type="term" value="F:adenine phosphoribosyltransferase activity"/>
    <property type="evidence" value="ECO:0007669"/>
    <property type="project" value="UniProtKB-EC"/>
</dbReference>
<evidence type="ECO:0000256" key="7">
    <source>
        <dbReference type="ARBA" id="ARBA00022490"/>
    </source>
</evidence>
<keyword evidence="13" id="KW-1185">Reference proteome</keyword>
<gene>
    <name evidence="12" type="primary">zgc:174895</name>
</gene>
<organism evidence="12 13">
    <name type="scientific">Erpetoichthys calabaricus</name>
    <name type="common">Rope fish</name>
    <name type="synonym">Calamoichthys calabaricus</name>
    <dbReference type="NCBI Taxonomy" id="27687"/>
    <lineage>
        <taxon>Eukaryota</taxon>
        <taxon>Metazoa</taxon>
        <taxon>Chordata</taxon>
        <taxon>Craniata</taxon>
        <taxon>Vertebrata</taxon>
        <taxon>Euteleostomi</taxon>
        <taxon>Actinopterygii</taxon>
        <taxon>Polypteriformes</taxon>
        <taxon>Polypteridae</taxon>
        <taxon>Erpetoichthys</taxon>
    </lineage>
</organism>
<feature type="domain" description="Phosphoribosyltransferase" evidence="11">
    <location>
        <begin position="72"/>
        <end position="195"/>
    </location>
</feature>
<comment type="catalytic activity">
    <reaction evidence="1">
        <text>AMP + diphosphate = 5-phospho-alpha-D-ribose 1-diphosphate + adenine</text>
        <dbReference type="Rhea" id="RHEA:16609"/>
        <dbReference type="ChEBI" id="CHEBI:16708"/>
        <dbReference type="ChEBI" id="CHEBI:33019"/>
        <dbReference type="ChEBI" id="CHEBI:58017"/>
        <dbReference type="ChEBI" id="CHEBI:456215"/>
        <dbReference type="EC" id="2.4.2.7"/>
    </reaction>
</comment>
<evidence type="ECO:0000256" key="10">
    <source>
        <dbReference type="ARBA" id="ARBA00022726"/>
    </source>
</evidence>
<comment type="similarity">
    <text evidence="4">Belongs to the purine/pyrimidine phosphoribosyltransferase family.</text>
</comment>
<dbReference type="PANTHER" id="PTHR11776">
    <property type="entry name" value="ADENINE PHOSPHORIBOSYLTRANSFERASE"/>
    <property type="match status" value="1"/>
</dbReference>
<reference evidence="12" key="1">
    <citation type="submission" date="2021-06" db="EMBL/GenBank/DDBJ databases">
        <authorList>
            <consortium name="Wellcome Sanger Institute Data Sharing"/>
        </authorList>
    </citation>
    <scope>NUCLEOTIDE SEQUENCE [LARGE SCALE GENOMIC DNA]</scope>
</reference>
<dbReference type="AlphaFoldDB" id="A0A8C4S1Q7"/>
<dbReference type="Gene3D" id="3.40.50.2020">
    <property type="match status" value="1"/>
</dbReference>
<dbReference type="GeneTree" id="ENSGT00940000165122"/>
<evidence type="ECO:0000256" key="4">
    <source>
        <dbReference type="ARBA" id="ARBA00008391"/>
    </source>
</evidence>
<keyword evidence="9" id="KW-0808">Transferase</keyword>
<accession>A0A8C4S1Q7</accession>
<keyword evidence="10" id="KW-0660">Purine salvage</keyword>
<dbReference type="GO" id="GO:0006166">
    <property type="term" value="P:purine ribonucleoside salvage"/>
    <property type="evidence" value="ECO:0007669"/>
    <property type="project" value="UniProtKB-KW"/>
</dbReference>
<comment type="subcellular location">
    <subcellularLocation>
        <location evidence="2">Cytoplasm</location>
    </subcellularLocation>
</comment>
<evidence type="ECO:0000313" key="12">
    <source>
        <dbReference type="Ensembl" id="ENSECRP00000009997.1"/>
    </source>
</evidence>